<comment type="caution">
    <text evidence="2">The sequence shown here is derived from an EMBL/GenBank/DDBJ whole genome shotgun (WGS) entry which is preliminary data.</text>
</comment>
<accession>A0AAN9LAV1</accession>
<dbReference type="EMBL" id="JAYMYQ010000005">
    <property type="protein sequence ID" value="KAK7330864.1"/>
    <property type="molecule type" value="Genomic_DNA"/>
</dbReference>
<dbReference type="AlphaFoldDB" id="A0AAN9LAV1"/>
<sequence length="115" mass="12899">MHNNYNKKDSINGSHEEETLGGGREHYPGNKGSVGILFSFEEVAESSHRTGGHPPKPALKPSSLPSSSLALYVSSFTLLFITNAIRGERTKPWQWNSTRAFFFYAKNELDVDKQR</sequence>
<dbReference type="Proteomes" id="UP001367508">
    <property type="component" value="Unassembled WGS sequence"/>
</dbReference>
<organism evidence="2 3">
    <name type="scientific">Canavalia gladiata</name>
    <name type="common">Sword bean</name>
    <name type="synonym">Dolichos gladiatus</name>
    <dbReference type="NCBI Taxonomy" id="3824"/>
    <lineage>
        <taxon>Eukaryota</taxon>
        <taxon>Viridiplantae</taxon>
        <taxon>Streptophyta</taxon>
        <taxon>Embryophyta</taxon>
        <taxon>Tracheophyta</taxon>
        <taxon>Spermatophyta</taxon>
        <taxon>Magnoliopsida</taxon>
        <taxon>eudicotyledons</taxon>
        <taxon>Gunneridae</taxon>
        <taxon>Pentapetalae</taxon>
        <taxon>rosids</taxon>
        <taxon>fabids</taxon>
        <taxon>Fabales</taxon>
        <taxon>Fabaceae</taxon>
        <taxon>Papilionoideae</taxon>
        <taxon>50 kb inversion clade</taxon>
        <taxon>NPAAA clade</taxon>
        <taxon>indigoferoid/millettioid clade</taxon>
        <taxon>Phaseoleae</taxon>
        <taxon>Canavalia</taxon>
    </lineage>
</organism>
<reference evidence="2 3" key="1">
    <citation type="submission" date="2024-01" db="EMBL/GenBank/DDBJ databases">
        <title>The genomes of 5 underutilized Papilionoideae crops provide insights into root nodulation and disease resistanc.</title>
        <authorList>
            <person name="Jiang F."/>
        </authorList>
    </citation>
    <scope>NUCLEOTIDE SEQUENCE [LARGE SCALE GENOMIC DNA]</scope>
    <source>
        <strain evidence="2">LVBAO_FW01</strain>
        <tissue evidence="2">Leaves</tissue>
    </source>
</reference>
<evidence type="ECO:0000256" key="1">
    <source>
        <dbReference type="SAM" id="MobiDB-lite"/>
    </source>
</evidence>
<feature type="region of interest" description="Disordered" evidence="1">
    <location>
        <begin position="45"/>
        <end position="65"/>
    </location>
</feature>
<evidence type="ECO:0000313" key="2">
    <source>
        <dbReference type="EMBL" id="KAK7330864.1"/>
    </source>
</evidence>
<feature type="region of interest" description="Disordered" evidence="1">
    <location>
        <begin position="1"/>
        <end position="28"/>
    </location>
</feature>
<keyword evidence="3" id="KW-1185">Reference proteome</keyword>
<gene>
    <name evidence="2" type="ORF">VNO77_25070</name>
</gene>
<protein>
    <submittedName>
        <fullName evidence="2">Uncharacterized protein</fullName>
    </submittedName>
</protein>
<name>A0AAN9LAV1_CANGL</name>
<evidence type="ECO:0000313" key="3">
    <source>
        <dbReference type="Proteomes" id="UP001367508"/>
    </source>
</evidence>
<proteinExistence type="predicted"/>